<proteinExistence type="inferred from homology"/>
<evidence type="ECO:0000256" key="7">
    <source>
        <dbReference type="RuleBase" id="RU365072"/>
    </source>
</evidence>
<keyword evidence="7" id="KW-0472">Membrane</keyword>
<dbReference type="AlphaFoldDB" id="A0A9P4IRH5"/>
<keyword evidence="2" id="KW-0509">mRNA transport</keyword>
<dbReference type="OrthoDB" id="3098at2759"/>
<dbReference type="Gene3D" id="1.20.190.50">
    <property type="match status" value="1"/>
</dbReference>
<feature type="region of interest" description="Disordered" evidence="8">
    <location>
        <begin position="229"/>
        <end position="264"/>
    </location>
</feature>
<dbReference type="InterPro" id="IPR007252">
    <property type="entry name" value="Nup84/Nup107"/>
</dbReference>
<evidence type="ECO:0000256" key="5">
    <source>
        <dbReference type="ARBA" id="ARBA00023132"/>
    </source>
</evidence>
<keyword evidence="4 7" id="KW-0811">Translocation</keyword>
<dbReference type="GO" id="GO:0031080">
    <property type="term" value="C:nuclear pore outer ring"/>
    <property type="evidence" value="ECO:0007669"/>
    <property type="project" value="TreeGrafter"/>
</dbReference>
<keyword evidence="1 7" id="KW-0813">Transport</keyword>
<evidence type="ECO:0000313" key="9">
    <source>
        <dbReference type="EMBL" id="KAF2102931.1"/>
    </source>
</evidence>
<dbReference type="PANTHER" id="PTHR13003">
    <property type="entry name" value="NUP107-RELATED"/>
    <property type="match status" value="1"/>
</dbReference>
<comment type="function">
    <text evidence="7">Functions as a component of the nuclear pore complex (NPC).</text>
</comment>
<keyword evidence="5 7" id="KW-0906">Nuclear pore complex</keyword>
<dbReference type="EMBL" id="ML978122">
    <property type="protein sequence ID" value="KAF2102931.1"/>
    <property type="molecule type" value="Genomic_DNA"/>
</dbReference>
<dbReference type="PANTHER" id="PTHR13003:SF2">
    <property type="entry name" value="NUCLEAR PORE COMPLEX PROTEIN NUP107"/>
    <property type="match status" value="1"/>
</dbReference>
<protein>
    <recommendedName>
        <fullName evidence="7">Nuclear pore complex protein</fullName>
    </recommendedName>
</protein>
<comment type="caution">
    <text evidence="9">The sequence shown here is derived from an EMBL/GenBank/DDBJ whole genome shotgun (WGS) entry which is preliminary data.</text>
</comment>
<feature type="region of interest" description="Disordered" evidence="8">
    <location>
        <begin position="77"/>
        <end position="108"/>
    </location>
</feature>
<evidence type="ECO:0000256" key="3">
    <source>
        <dbReference type="ARBA" id="ARBA00022927"/>
    </source>
</evidence>
<sequence length="960" mass="109559">MASVFPNATTNGVNDVLRPLSTMAERVGKEVEEFAVRMDKWRVEMEKQDLTSERGYRETMDLVDQLTKIAEERLKDLKREASRNHSRSVTRSQVGSAGPRSEETRHELRSAQIEVNTWKLFRMMLGFEFPDPRFDRNTNRQIYLHQSGPLNTYTPGSEIWARFLLENDDAREMENIIRWLEETARTNGGSMEDILEELESKSGKGTSQWDKGWMDTREKLKGEKRIRLWDMPSSAGSQPHNDGEGRRLVTQLDPDAPSRQGRVLEPNDMESEKPIWETCFRLLRSGVPWDDVRGWFEERGEQWRAATLGKIGETQQCKTNTAGPDCGALWRRICFRIAQASGVPTHERAVYGLLAGDLESAFSQCRDWDDFLYVHYNAFLLSRFEKYLRESGIFQDRQISLPDETLPPASALVAFEDEGTVGGNTVRRLRLQPETEKEALEPEKNIQGALIGRQLMEFITSVGIAVSQNVYAAGRQSRLVKPTEVQVDSSFGAIADDETSLRLITHIGLIYQAFQPVYDENEKQTVDNICVVYMDYLRRAGKIDLLPTYASFIQDLRAEKVLGMIMADVTAPHEQRTLLNLIGRTHLTAPHALVEEYMWALDSANLMCEQTTGISNFKILESTQGADFPEQRVGASFTPHVLAPEEEKIIRSCEWFVLTPGYMSGVLTSLTYVYKCLLYNGRWSAALALSHRITWKNLMDLKTPYYYNGKRVDIMDDATLNTNHVEEMRRTTRAASRQPHPSAMKNGDQSSREEKFTRLYKMEGRTYYELMQLTLALEALSIWRKKEDEALATDLDSAMYEGAVPFQDARNALKKAFHNVCSAVEPVFHDFLTHSNDDEDAEWMKTIRHAYLPEVIIAYNAVLHFGGTYLGRENFTKSLDIATLITSEENKELVEALLSTGRMEELVRSLALTSKQLLKCNELVAKNEAAGRKRKASRDMGRKRGWDGRTAEIWDLGKLN</sequence>
<evidence type="ECO:0000256" key="8">
    <source>
        <dbReference type="SAM" id="MobiDB-lite"/>
    </source>
</evidence>
<organism evidence="9 10">
    <name type="scientific">Rhizodiscina lignyota</name>
    <dbReference type="NCBI Taxonomy" id="1504668"/>
    <lineage>
        <taxon>Eukaryota</taxon>
        <taxon>Fungi</taxon>
        <taxon>Dikarya</taxon>
        <taxon>Ascomycota</taxon>
        <taxon>Pezizomycotina</taxon>
        <taxon>Dothideomycetes</taxon>
        <taxon>Pleosporomycetidae</taxon>
        <taxon>Aulographales</taxon>
        <taxon>Rhizodiscinaceae</taxon>
        <taxon>Rhizodiscina</taxon>
    </lineage>
</organism>
<dbReference type="GO" id="GO:0006406">
    <property type="term" value="P:mRNA export from nucleus"/>
    <property type="evidence" value="ECO:0007669"/>
    <property type="project" value="TreeGrafter"/>
</dbReference>
<evidence type="ECO:0000313" key="10">
    <source>
        <dbReference type="Proteomes" id="UP000799772"/>
    </source>
</evidence>
<gene>
    <name evidence="9" type="ORF">NA57DRAFT_31895</name>
</gene>
<dbReference type="Pfam" id="PF04121">
    <property type="entry name" value="Nup84_Nup100"/>
    <property type="match status" value="1"/>
</dbReference>
<keyword evidence="6 7" id="KW-0539">Nucleus</keyword>
<accession>A0A9P4IRH5</accession>
<reference evidence="9" key="1">
    <citation type="journal article" date="2020" name="Stud. Mycol.">
        <title>101 Dothideomycetes genomes: a test case for predicting lifestyles and emergence of pathogens.</title>
        <authorList>
            <person name="Haridas S."/>
            <person name="Albert R."/>
            <person name="Binder M."/>
            <person name="Bloem J."/>
            <person name="Labutti K."/>
            <person name="Salamov A."/>
            <person name="Andreopoulos B."/>
            <person name="Baker S."/>
            <person name="Barry K."/>
            <person name="Bills G."/>
            <person name="Bluhm B."/>
            <person name="Cannon C."/>
            <person name="Castanera R."/>
            <person name="Culley D."/>
            <person name="Daum C."/>
            <person name="Ezra D."/>
            <person name="Gonzalez J."/>
            <person name="Henrissat B."/>
            <person name="Kuo A."/>
            <person name="Liang C."/>
            <person name="Lipzen A."/>
            <person name="Lutzoni F."/>
            <person name="Magnuson J."/>
            <person name="Mondo S."/>
            <person name="Nolan M."/>
            <person name="Ohm R."/>
            <person name="Pangilinan J."/>
            <person name="Park H.-J."/>
            <person name="Ramirez L."/>
            <person name="Alfaro M."/>
            <person name="Sun H."/>
            <person name="Tritt A."/>
            <person name="Yoshinaga Y."/>
            <person name="Zwiers L.-H."/>
            <person name="Turgeon B."/>
            <person name="Goodwin S."/>
            <person name="Spatafora J."/>
            <person name="Crous P."/>
            <person name="Grigoriev I."/>
        </authorList>
    </citation>
    <scope>NUCLEOTIDE SEQUENCE</scope>
    <source>
        <strain evidence="9">CBS 133067</strain>
    </source>
</reference>
<name>A0A9P4IRH5_9PEZI</name>
<dbReference type="Proteomes" id="UP000799772">
    <property type="component" value="Unassembled WGS sequence"/>
</dbReference>
<dbReference type="GO" id="GO:0000973">
    <property type="term" value="P:post-transcriptional tethering of RNA polymerase II gene DNA at nuclear periphery"/>
    <property type="evidence" value="ECO:0007669"/>
    <property type="project" value="TreeGrafter"/>
</dbReference>
<comment type="similarity">
    <text evidence="7">Belongs to the nucleoporin Nup84/Nup107 family.</text>
</comment>
<dbReference type="GO" id="GO:0006606">
    <property type="term" value="P:protein import into nucleus"/>
    <property type="evidence" value="ECO:0007669"/>
    <property type="project" value="TreeGrafter"/>
</dbReference>
<comment type="subcellular location">
    <subcellularLocation>
        <location evidence="7">Nucleus</location>
        <location evidence="7">Nuclear pore complex</location>
    </subcellularLocation>
    <subcellularLocation>
        <location evidence="7">Nucleus membrane</location>
    </subcellularLocation>
</comment>
<keyword evidence="10" id="KW-1185">Reference proteome</keyword>
<evidence type="ECO:0000256" key="2">
    <source>
        <dbReference type="ARBA" id="ARBA00022816"/>
    </source>
</evidence>
<evidence type="ECO:0000256" key="1">
    <source>
        <dbReference type="ARBA" id="ARBA00022448"/>
    </source>
</evidence>
<evidence type="ECO:0000256" key="6">
    <source>
        <dbReference type="ARBA" id="ARBA00023242"/>
    </source>
</evidence>
<dbReference type="GO" id="GO:0031965">
    <property type="term" value="C:nuclear membrane"/>
    <property type="evidence" value="ECO:0007669"/>
    <property type="project" value="UniProtKB-SubCell"/>
</dbReference>
<evidence type="ECO:0000256" key="4">
    <source>
        <dbReference type="ARBA" id="ARBA00023010"/>
    </source>
</evidence>
<comment type="subunit">
    <text evidence="7">Part of the nuclear pore complex (NPC).</text>
</comment>
<dbReference type="GO" id="GO:0017056">
    <property type="term" value="F:structural constituent of nuclear pore"/>
    <property type="evidence" value="ECO:0007669"/>
    <property type="project" value="UniProtKB-UniRule"/>
</dbReference>
<feature type="region of interest" description="Disordered" evidence="8">
    <location>
        <begin position="729"/>
        <end position="752"/>
    </location>
</feature>
<dbReference type="Gene3D" id="1.10.3450.20">
    <property type="match status" value="1"/>
</dbReference>
<keyword evidence="3" id="KW-0653">Protein transport</keyword>